<gene>
    <name evidence="1" type="ORF">HPP92_008602</name>
</gene>
<dbReference type="EMBL" id="JADCNM010000004">
    <property type="protein sequence ID" value="KAG0486507.1"/>
    <property type="molecule type" value="Genomic_DNA"/>
</dbReference>
<evidence type="ECO:0000313" key="1">
    <source>
        <dbReference type="EMBL" id="KAG0486507.1"/>
    </source>
</evidence>
<name>A0A835RIA6_VANPL</name>
<sequence>MASCAKTSEATVTCPGYCTRTPPRHPHVFIYLSSRHASHKFMLKQNRTIYRSPAAPPHARVNGDFHFRHGVTYPNKVSVTMVKWWEQSGLYCPPTSPFSQASRTENTE</sequence>
<evidence type="ECO:0000313" key="2">
    <source>
        <dbReference type="Proteomes" id="UP000639772"/>
    </source>
</evidence>
<reference evidence="1 2" key="1">
    <citation type="journal article" date="2020" name="Nat. Food">
        <title>A phased Vanilla planifolia genome enables genetic improvement of flavour and production.</title>
        <authorList>
            <person name="Hasing T."/>
            <person name="Tang H."/>
            <person name="Brym M."/>
            <person name="Khazi F."/>
            <person name="Huang T."/>
            <person name="Chambers A.H."/>
        </authorList>
    </citation>
    <scope>NUCLEOTIDE SEQUENCE [LARGE SCALE GENOMIC DNA]</scope>
    <source>
        <tissue evidence="1">Leaf</tissue>
    </source>
</reference>
<dbReference type="Proteomes" id="UP000639772">
    <property type="component" value="Unassembled WGS sequence"/>
</dbReference>
<dbReference type="AlphaFoldDB" id="A0A835RIA6"/>
<accession>A0A835RIA6</accession>
<proteinExistence type="predicted"/>
<comment type="caution">
    <text evidence="1">The sequence shown here is derived from an EMBL/GenBank/DDBJ whole genome shotgun (WGS) entry which is preliminary data.</text>
</comment>
<organism evidence="1 2">
    <name type="scientific">Vanilla planifolia</name>
    <name type="common">Vanilla</name>
    <dbReference type="NCBI Taxonomy" id="51239"/>
    <lineage>
        <taxon>Eukaryota</taxon>
        <taxon>Viridiplantae</taxon>
        <taxon>Streptophyta</taxon>
        <taxon>Embryophyta</taxon>
        <taxon>Tracheophyta</taxon>
        <taxon>Spermatophyta</taxon>
        <taxon>Magnoliopsida</taxon>
        <taxon>Liliopsida</taxon>
        <taxon>Asparagales</taxon>
        <taxon>Orchidaceae</taxon>
        <taxon>Vanilloideae</taxon>
        <taxon>Vanilleae</taxon>
        <taxon>Vanilla</taxon>
    </lineage>
</organism>
<protein>
    <submittedName>
        <fullName evidence="1">Uncharacterized protein</fullName>
    </submittedName>
</protein>